<evidence type="ECO:0000259" key="3">
    <source>
        <dbReference type="Pfam" id="PF07587"/>
    </source>
</evidence>
<dbReference type="Proteomes" id="UP000315017">
    <property type="component" value="Chromosome"/>
</dbReference>
<keyword evidence="1" id="KW-0732">Signal</keyword>
<dbReference type="InterPro" id="IPR022655">
    <property type="entry name" value="DUF1553"/>
</dbReference>
<accession>A0A517Y9Y5</accession>
<protein>
    <submittedName>
        <fullName evidence="4">Uncharacterized protein</fullName>
    </submittedName>
</protein>
<evidence type="ECO:0000259" key="2">
    <source>
        <dbReference type="Pfam" id="PF07583"/>
    </source>
</evidence>
<keyword evidence="5" id="KW-1185">Reference proteome</keyword>
<feature type="domain" description="DUF1549" evidence="2">
    <location>
        <begin position="231"/>
        <end position="413"/>
    </location>
</feature>
<feature type="domain" description="DUF1553" evidence="3">
    <location>
        <begin position="454"/>
        <end position="676"/>
    </location>
</feature>
<gene>
    <name evidence="4" type="ORF">ETAA8_20950</name>
</gene>
<dbReference type="AlphaFoldDB" id="A0A517Y9Y5"/>
<dbReference type="PANTHER" id="PTHR35889:SF3">
    <property type="entry name" value="F-BOX DOMAIN-CONTAINING PROTEIN"/>
    <property type="match status" value="1"/>
</dbReference>
<dbReference type="OrthoDB" id="289126at2"/>
<dbReference type="InterPro" id="IPR011444">
    <property type="entry name" value="DUF1549"/>
</dbReference>
<reference evidence="4 5" key="1">
    <citation type="submission" date="2019-02" db="EMBL/GenBank/DDBJ databases">
        <title>Deep-cultivation of Planctomycetes and their phenomic and genomic characterization uncovers novel biology.</title>
        <authorList>
            <person name="Wiegand S."/>
            <person name="Jogler M."/>
            <person name="Boedeker C."/>
            <person name="Pinto D."/>
            <person name="Vollmers J."/>
            <person name="Rivas-Marin E."/>
            <person name="Kohn T."/>
            <person name="Peeters S.H."/>
            <person name="Heuer A."/>
            <person name="Rast P."/>
            <person name="Oberbeckmann S."/>
            <person name="Bunk B."/>
            <person name="Jeske O."/>
            <person name="Meyerdierks A."/>
            <person name="Storesund J.E."/>
            <person name="Kallscheuer N."/>
            <person name="Luecker S."/>
            <person name="Lage O.M."/>
            <person name="Pohl T."/>
            <person name="Merkel B.J."/>
            <person name="Hornburger P."/>
            <person name="Mueller R.-W."/>
            <person name="Bruemmer F."/>
            <person name="Labrenz M."/>
            <person name="Spormann A.M."/>
            <person name="Op den Camp H."/>
            <person name="Overmann J."/>
            <person name="Amann R."/>
            <person name="Jetten M.S.M."/>
            <person name="Mascher T."/>
            <person name="Medema M.H."/>
            <person name="Devos D.P."/>
            <person name="Kaster A.-K."/>
            <person name="Ovreas L."/>
            <person name="Rohde M."/>
            <person name="Galperin M.Y."/>
            <person name="Jogler C."/>
        </authorList>
    </citation>
    <scope>NUCLEOTIDE SEQUENCE [LARGE SCALE GENOMIC DNA]</scope>
    <source>
        <strain evidence="4 5">ETA_A8</strain>
    </source>
</reference>
<sequence length="708" mass="78120" precursor="true">MSLVSLLFVLISADPVAQPPTTSDFATEIVPILTKAGCNAGACHGAAAGRGGLHLSLFGSDAAADYEAIVHAYEGRRINMQQPARSLLLRKPTGYLDHEGGLLWDEESAATNKITNWIKAGAAFGTPRTLIDFQVSPQQQLAKSLNEKIPLRATATFANEQPLDVTKWTVFSSADPTALEIHPQTAVATIHRRGQHTVIARYLDRVVSVQLSLSLSDDAVDLAHSPRVNFIDDEVLLTLSRLRIPPSPPAEDATYLRRVTLDLTGRLPTPDEVSEYQADQAPDKRTRLVDRLLASEAFNDYWTLRFARLLNIHSLPNEREGLMAYSAWLRTQIASNAPINVWAEQLLVATGDSHAVGPANFGRMVPDARGQAELVGRFFLGARLGCANCHDHPLDRWTQNDYHGLAAVFARLERGRHVQFVARGSVTNLRTGQPATPRIPGHRDLLPTNENHQTVARWLISRENPLFAQALVNRLWQGMFGRGLVEPTDDLRATNPATHPQLLQQLADDFAAHGYDLRHTLRQIALSQTYARGGQHLPGNATDDRFYARSYHRPLSAEVLADAIADVTGVSNGYAHLAAQTRAVQIVDFLSPAPVLEILGRCGRGSNCDEAAPSARGLPAQLHLLNGDFINAKLIDKQGRLQQLLAAGAADREIVKEFYLRALAREPTVAELTRWTRQLNSTNQQERTERCEDFVWSLLSSREFSENH</sequence>
<feature type="chain" id="PRO_5022227334" evidence="1">
    <location>
        <begin position="18"/>
        <end position="708"/>
    </location>
</feature>
<feature type="signal peptide" evidence="1">
    <location>
        <begin position="1"/>
        <end position="17"/>
    </location>
</feature>
<evidence type="ECO:0000256" key="1">
    <source>
        <dbReference type="SAM" id="SignalP"/>
    </source>
</evidence>
<dbReference type="RefSeq" id="WP_145087890.1">
    <property type="nucleotide sequence ID" value="NZ_CP036274.1"/>
</dbReference>
<dbReference type="Gene3D" id="2.60.40.1080">
    <property type="match status" value="1"/>
</dbReference>
<dbReference type="EMBL" id="CP036274">
    <property type="protein sequence ID" value="QDU27011.1"/>
    <property type="molecule type" value="Genomic_DNA"/>
</dbReference>
<proteinExistence type="predicted"/>
<evidence type="ECO:0000313" key="4">
    <source>
        <dbReference type="EMBL" id="QDU27011.1"/>
    </source>
</evidence>
<evidence type="ECO:0000313" key="5">
    <source>
        <dbReference type="Proteomes" id="UP000315017"/>
    </source>
</evidence>
<name>A0A517Y9Y5_9BACT</name>
<dbReference type="KEGG" id="aagg:ETAA8_20950"/>
<organism evidence="4 5">
    <name type="scientific">Anatilimnocola aggregata</name>
    <dbReference type="NCBI Taxonomy" id="2528021"/>
    <lineage>
        <taxon>Bacteria</taxon>
        <taxon>Pseudomonadati</taxon>
        <taxon>Planctomycetota</taxon>
        <taxon>Planctomycetia</taxon>
        <taxon>Pirellulales</taxon>
        <taxon>Pirellulaceae</taxon>
        <taxon>Anatilimnocola</taxon>
    </lineage>
</organism>
<dbReference type="Pfam" id="PF07583">
    <property type="entry name" value="PSCyt2"/>
    <property type="match status" value="1"/>
</dbReference>
<dbReference type="PANTHER" id="PTHR35889">
    <property type="entry name" value="CYCLOINULO-OLIGOSACCHARIDE FRUCTANOTRANSFERASE-RELATED"/>
    <property type="match status" value="1"/>
</dbReference>
<dbReference type="Pfam" id="PF07587">
    <property type="entry name" value="PSD1"/>
    <property type="match status" value="1"/>
</dbReference>